<dbReference type="Gene3D" id="2.60.120.40">
    <property type="match status" value="1"/>
</dbReference>
<evidence type="ECO:0000256" key="3">
    <source>
        <dbReference type="ARBA" id="ARBA00022729"/>
    </source>
</evidence>
<dbReference type="InParanoid" id="E9GQI1"/>
<proteinExistence type="predicted"/>
<dbReference type="HOGENOM" id="CLU_068539_1_1_1"/>
<evidence type="ECO:0000256" key="1">
    <source>
        <dbReference type="ARBA" id="ARBA00004613"/>
    </source>
</evidence>
<dbReference type="SUPFAM" id="SSF49842">
    <property type="entry name" value="TNF-like"/>
    <property type="match status" value="1"/>
</dbReference>
<dbReference type="InterPro" id="IPR008983">
    <property type="entry name" value="Tumour_necrosis_fac-like_dom"/>
</dbReference>
<dbReference type="Proteomes" id="UP000000305">
    <property type="component" value="Unassembled WGS sequence"/>
</dbReference>
<keyword evidence="7" id="KW-1185">Reference proteome</keyword>
<name>E9GQI1_DAPPU</name>
<evidence type="ECO:0000256" key="2">
    <source>
        <dbReference type="ARBA" id="ARBA00022525"/>
    </source>
</evidence>
<organism evidence="6 7">
    <name type="scientific">Daphnia pulex</name>
    <name type="common">Water flea</name>
    <dbReference type="NCBI Taxonomy" id="6669"/>
    <lineage>
        <taxon>Eukaryota</taxon>
        <taxon>Metazoa</taxon>
        <taxon>Ecdysozoa</taxon>
        <taxon>Arthropoda</taxon>
        <taxon>Crustacea</taxon>
        <taxon>Branchiopoda</taxon>
        <taxon>Diplostraca</taxon>
        <taxon>Cladocera</taxon>
        <taxon>Anomopoda</taxon>
        <taxon>Daphniidae</taxon>
        <taxon>Daphnia</taxon>
    </lineage>
</organism>
<dbReference type="PROSITE" id="PS50871">
    <property type="entry name" value="C1Q"/>
    <property type="match status" value="1"/>
</dbReference>
<keyword evidence="3 4" id="KW-0732">Signal</keyword>
<dbReference type="SMART" id="SM00110">
    <property type="entry name" value="C1Q"/>
    <property type="match status" value="1"/>
</dbReference>
<feature type="domain" description="C1q" evidence="5">
    <location>
        <begin position="47"/>
        <end position="186"/>
    </location>
</feature>
<reference evidence="6 7" key="1">
    <citation type="journal article" date="2011" name="Science">
        <title>The ecoresponsive genome of Daphnia pulex.</title>
        <authorList>
            <person name="Colbourne J.K."/>
            <person name="Pfrender M.E."/>
            <person name="Gilbert D."/>
            <person name="Thomas W.K."/>
            <person name="Tucker A."/>
            <person name="Oakley T.H."/>
            <person name="Tokishita S."/>
            <person name="Aerts A."/>
            <person name="Arnold G.J."/>
            <person name="Basu M.K."/>
            <person name="Bauer D.J."/>
            <person name="Caceres C.E."/>
            <person name="Carmel L."/>
            <person name="Casola C."/>
            <person name="Choi J.H."/>
            <person name="Detter J.C."/>
            <person name="Dong Q."/>
            <person name="Dusheyko S."/>
            <person name="Eads B.D."/>
            <person name="Frohlich T."/>
            <person name="Geiler-Samerotte K.A."/>
            <person name="Gerlach D."/>
            <person name="Hatcher P."/>
            <person name="Jogdeo S."/>
            <person name="Krijgsveld J."/>
            <person name="Kriventseva E.V."/>
            <person name="Kultz D."/>
            <person name="Laforsch C."/>
            <person name="Lindquist E."/>
            <person name="Lopez J."/>
            <person name="Manak J.R."/>
            <person name="Muller J."/>
            <person name="Pangilinan J."/>
            <person name="Patwardhan R.P."/>
            <person name="Pitluck S."/>
            <person name="Pritham E.J."/>
            <person name="Rechtsteiner A."/>
            <person name="Rho M."/>
            <person name="Rogozin I.B."/>
            <person name="Sakarya O."/>
            <person name="Salamov A."/>
            <person name="Schaack S."/>
            <person name="Shapiro H."/>
            <person name="Shiga Y."/>
            <person name="Skalitzky C."/>
            <person name="Smith Z."/>
            <person name="Souvorov A."/>
            <person name="Sung W."/>
            <person name="Tang Z."/>
            <person name="Tsuchiya D."/>
            <person name="Tu H."/>
            <person name="Vos H."/>
            <person name="Wang M."/>
            <person name="Wolf Y.I."/>
            <person name="Yamagata H."/>
            <person name="Yamada T."/>
            <person name="Ye Y."/>
            <person name="Shaw J.R."/>
            <person name="Andrews J."/>
            <person name="Crease T.J."/>
            <person name="Tang H."/>
            <person name="Lucas S.M."/>
            <person name="Robertson H.M."/>
            <person name="Bork P."/>
            <person name="Koonin E.V."/>
            <person name="Zdobnov E.M."/>
            <person name="Grigoriev I.V."/>
            <person name="Lynch M."/>
            <person name="Boore J.L."/>
        </authorList>
    </citation>
    <scope>NUCLEOTIDE SEQUENCE [LARGE SCALE GENOMIC DNA]</scope>
</reference>
<protein>
    <submittedName>
        <fullName evidence="6">C1q and tumor necrosis factor-related protein-like protein 4</fullName>
    </submittedName>
</protein>
<dbReference type="KEGG" id="dpx:DAPPUDRAFT_105361"/>
<dbReference type="OrthoDB" id="6154955at2759"/>
<gene>
    <name evidence="6" type="ORF">DAPPUDRAFT_105361</name>
</gene>
<sequence length="186" mass="20159">MARNFASLLQVGILVCLGSFTIANGLSVEERLQQLSDQMTWIGYEDVKSSPTYFSVSKSESGFAQPYIPIPFEGEILNVGGAMNLPSGKFTTPRAGTYFFSASGTVQFPTTSSRLTCGMHLYKNGVAIGYSPTDSSNSEWDLETFSIQVTVSLQTGDEIWLAIYNSVSSGVSLYGYGALHFTGFFV</sequence>
<evidence type="ECO:0000259" key="5">
    <source>
        <dbReference type="PROSITE" id="PS50871"/>
    </source>
</evidence>
<evidence type="ECO:0000313" key="6">
    <source>
        <dbReference type="EMBL" id="EFX78330.1"/>
    </source>
</evidence>
<evidence type="ECO:0000256" key="4">
    <source>
        <dbReference type="SAM" id="SignalP"/>
    </source>
</evidence>
<dbReference type="GO" id="GO:0005615">
    <property type="term" value="C:extracellular space"/>
    <property type="evidence" value="ECO:0000318"/>
    <property type="project" value="GO_Central"/>
</dbReference>
<comment type="subcellular location">
    <subcellularLocation>
        <location evidence="1">Secreted</location>
    </subcellularLocation>
</comment>
<evidence type="ECO:0000313" key="7">
    <source>
        <dbReference type="Proteomes" id="UP000000305"/>
    </source>
</evidence>
<dbReference type="InterPro" id="IPR001073">
    <property type="entry name" value="C1q_dom"/>
</dbReference>
<dbReference type="Pfam" id="PF00386">
    <property type="entry name" value="C1q"/>
    <property type="match status" value="1"/>
</dbReference>
<feature type="signal peptide" evidence="4">
    <location>
        <begin position="1"/>
        <end position="25"/>
    </location>
</feature>
<keyword evidence="2" id="KW-0964">Secreted</keyword>
<dbReference type="PANTHER" id="PTHR22923">
    <property type="entry name" value="CEREBELLIN-RELATED"/>
    <property type="match status" value="1"/>
</dbReference>
<dbReference type="AlphaFoldDB" id="E9GQI1"/>
<dbReference type="PANTHER" id="PTHR22923:SF62">
    <property type="entry name" value="CVP18"/>
    <property type="match status" value="1"/>
</dbReference>
<feature type="chain" id="PRO_5003237306" evidence="4">
    <location>
        <begin position="26"/>
        <end position="186"/>
    </location>
</feature>
<accession>E9GQI1</accession>
<dbReference type="InterPro" id="IPR050822">
    <property type="entry name" value="Cerebellin_Synaptic_Org"/>
</dbReference>
<dbReference type="EMBL" id="GL732558">
    <property type="protein sequence ID" value="EFX78330.1"/>
    <property type="molecule type" value="Genomic_DNA"/>
</dbReference>